<accession>R1CL00</accession>
<proteinExistence type="predicted"/>
<evidence type="ECO:0000313" key="1">
    <source>
        <dbReference type="EMBL" id="EOC99390.1"/>
    </source>
</evidence>
<evidence type="ECO:0000313" key="2">
    <source>
        <dbReference type="Proteomes" id="UP000013378"/>
    </source>
</evidence>
<dbReference type="STRING" id="1304284.L21TH_2571"/>
<dbReference type="Pfam" id="PF20074">
    <property type="entry name" value="DUF6470"/>
    <property type="match status" value="1"/>
</dbReference>
<dbReference type="InterPro" id="IPR045527">
    <property type="entry name" value="DUF6470"/>
</dbReference>
<name>R1CL00_9FIRM</name>
<organism evidence="1 2">
    <name type="scientific">Caldisalinibacter kiritimatiensis</name>
    <dbReference type="NCBI Taxonomy" id="1304284"/>
    <lineage>
        <taxon>Bacteria</taxon>
        <taxon>Bacillati</taxon>
        <taxon>Bacillota</taxon>
        <taxon>Tissierellia</taxon>
        <taxon>Tissierellales</taxon>
        <taxon>Thermohalobacteraceae</taxon>
        <taxon>Caldisalinibacter</taxon>
    </lineage>
</organism>
<reference evidence="1 2" key="1">
    <citation type="journal article" date="2015" name="Geomicrobiol. J.">
        <title>Caldisalinibacter kiritimatiensis gen. nov., sp. nov., a moderately thermohalophilic thiosulfate-reducing bacterium from a hypersaline microbial mat.</title>
        <authorList>
            <person name="Ben Hania W."/>
            <person name="Joseph M."/>
            <person name="Fiebig A."/>
            <person name="Bunk B."/>
            <person name="Klenk H.-P."/>
            <person name="Fardeau M.-L."/>
            <person name="Spring S."/>
        </authorList>
    </citation>
    <scope>NUCLEOTIDE SEQUENCE [LARGE SCALE GENOMIC DNA]</scope>
    <source>
        <strain evidence="1 2">L21-TH-D2</strain>
    </source>
</reference>
<protein>
    <submittedName>
        <fullName evidence="1">Uncharacterized protein</fullName>
    </submittedName>
</protein>
<dbReference type="AlphaFoldDB" id="R1CL00"/>
<sequence length="163" mass="18534">MNIQQPRGEQTIRTTKPKANIKSEKPKVIIDQYQCFAEAGLKNFLDLTKEAAQLGRQKALEAITRIVQDGNRMAMIQKNMPPAIPELAEKNAWDDNLDYNIGLIPKSRPKIEVKGDLKIDWVLGKVDINYKVNKPKINYNPAKVEIYIKQKGSIDVQYVDVKA</sequence>
<gene>
    <name evidence="1" type="ORF">L21TH_2571</name>
</gene>
<keyword evidence="2" id="KW-1185">Reference proteome</keyword>
<dbReference type="eggNOG" id="ENOG5032TRS">
    <property type="taxonomic scope" value="Bacteria"/>
</dbReference>
<dbReference type="Proteomes" id="UP000013378">
    <property type="component" value="Unassembled WGS sequence"/>
</dbReference>
<dbReference type="EMBL" id="ARZA01000276">
    <property type="protein sequence ID" value="EOC99390.1"/>
    <property type="molecule type" value="Genomic_DNA"/>
</dbReference>
<comment type="caution">
    <text evidence="1">The sequence shown here is derived from an EMBL/GenBank/DDBJ whole genome shotgun (WGS) entry which is preliminary data.</text>
</comment>